<keyword evidence="6 8" id="KW-0503">Monooxygenase</keyword>
<keyword evidence="5 7" id="KW-0408">Iron</keyword>
<dbReference type="InterPro" id="IPR047146">
    <property type="entry name" value="Cyt_P450_E_CYP52_fungi"/>
</dbReference>
<dbReference type="Pfam" id="PF00067">
    <property type="entry name" value="p450"/>
    <property type="match status" value="1"/>
</dbReference>
<evidence type="ECO:0000256" key="3">
    <source>
        <dbReference type="ARBA" id="ARBA00022723"/>
    </source>
</evidence>
<keyword evidence="4 8" id="KW-0560">Oxidoreductase</keyword>
<dbReference type="EMBL" id="CAJPDS010000077">
    <property type="protein sequence ID" value="CAF9934749.1"/>
    <property type="molecule type" value="Genomic_DNA"/>
</dbReference>
<evidence type="ECO:0000256" key="1">
    <source>
        <dbReference type="ARBA" id="ARBA00001971"/>
    </source>
</evidence>
<dbReference type="InterPro" id="IPR001128">
    <property type="entry name" value="Cyt_P450"/>
</dbReference>
<comment type="similarity">
    <text evidence="2 8">Belongs to the cytochrome P450 family.</text>
</comment>
<keyword evidence="3 7" id="KW-0479">Metal-binding</keyword>
<sequence length="512" mass="57557">MATKILEMNGSDPRLLLGGLVLGSLFYVIALRLRTYAARRKIILQHGCKPPSKYPVWDPFFGVDVIYDAIRAVKRKTFMSEKTSHYNTYGNTHSSRLTTFPVISTIEPENIKTVLSTNFKDFVIGTPRQRAFGPVIANSLLVADGIEWEHSRAFLKPSFARSQVGDLATLETHVKNLIEAVPRDGLTVDMAELFLRYTADVTTDFMFGESIFSLPHPEAFGGALAEACRIGQLGVERRFRLGIFADFVPQRPFYRAVKEVHTYMEAHVGRAIQQRHLQTDNEKDRPKDAGKYVFLNELAKLTDDRLVLRDQLLGIFLAGRDTTATLLANMFFVLAREPEVWKRLQEEISSLNGRKPTLDELKGLKYLGFCLNETLRLYPIIQGSSRVALKDIILPQGGGDDGKSPVFVAAGTLVIFHFMSLHRRKDLWGDDADEFRPERWQDEKASWNFLPFGGGPRNCIGQQFALTEASYTVVRLLQEFSGIESRDAQPWTESVGVTCTSANGAKIAMVAR</sequence>
<dbReference type="InterPro" id="IPR017972">
    <property type="entry name" value="Cyt_P450_CS"/>
</dbReference>
<dbReference type="PANTHER" id="PTHR24287">
    <property type="entry name" value="P450, PUTATIVE (EUROFUNG)-RELATED"/>
    <property type="match status" value="1"/>
</dbReference>
<evidence type="ECO:0000256" key="2">
    <source>
        <dbReference type="ARBA" id="ARBA00010617"/>
    </source>
</evidence>
<evidence type="ECO:0000256" key="4">
    <source>
        <dbReference type="ARBA" id="ARBA00023002"/>
    </source>
</evidence>
<evidence type="ECO:0000313" key="10">
    <source>
        <dbReference type="EMBL" id="CAF9934749.1"/>
    </source>
</evidence>
<dbReference type="SUPFAM" id="SSF48264">
    <property type="entry name" value="Cytochrome P450"/>
    <property type="match status" value="1"/>
</dbReference>
<reference evidence="10" key="1">
    <citation type="submission" date="2021-03" db="EMBL/GenBank/DDBJ databases">
        <authorList>
            <person name="Tagirdzhanova G."/>
        </authorList>
    </citation>
    <scope>NUCLEOTIDE SEQUENCE</scope>
</reference>
<keyword evidence="9" id="KW-0812">Transmembrane</keyword>
<protein>
    <recommendedName>
        <fullName evidence="12">Cytochrome P450</fullName>
    </recommendedName>
</protein>
<name>A0A8H3IZB0_9LECA</name>
<evidence type="ECO:0000256" key="6">
    <source>
        <dbReference type="ARBA" id="ARBA00023033"/>
    </source>
</evidence>
<evidence type="ECO:0008006" key="12">
    <source>
        <dbReference type="Google" id="ProtNLM"/>
    </source>
</evidence>
<evidence type="ECO:0000313" key="11">
    <source>
        <dbReference type="Proteomes" id="UP000664521"/>
    </source>
</evidence>
<comment type="cofactor">
    <cofactor evidence="1 7">
        <name>heme</name>
        <dbReference type="ChEBI" id="CHEBI:30413"/>
    </cofactor>
</comment>
<proteinExistence type="inferred from homology"/>
<feature type="binding site" description="axial binding residue" evidence="7">
    <location>
        <position position="459"/>
    </location>
    <ligand>
        <name>heme</name>
        <dbReference type="ChEBI" id="CHEBI:30413"/>
    </ligand>
    <ligandPart>
        <name>Fe</name>
        <dbReference type="ChEBI" id="CHEBI:18248"/>
    </ligandPart>
</feature>
<dbReference type="OrthoDB" id="1470350at2759"/>
<keyword evidence="9" id="KW-0472">Membrane</keyword>
<keyword evidence="9" id="KW-1133">Transmembrane helix</keyword>
<dbReference type="InterPro" id="IPR036396">
    <property type="entry name" value="Cyt_P450_sf"/>
</dbReference>
<dbReference type="PRINTS" id="PR00463">
    <property type="entry name" value="EP450I"/>
</dbReference>
<dbReference type="PROSITE" id="PS00086">
    <property type="entry name" value="CYTOCHROME_P450"/>
    <property type="match status" value="1"/>
</dbReference>
<gene>
    <name evidence="10" type="ORF">HETSPECPRED_009343</name>
</gene>
<dbReference type="GO" id="GO:0016705">
    <property type="term" value="F:oxidoreductase activity, acting on paired donors, with incorporation or reduction of molecular oxygen"/>
    <property type="evidence" value="ECO:0007669"/>
    <property type="project" value="InterPro"/>
</dbReference>
<dbReference type="GO" id="GO:0004497">
    <property type="term" value="F:monooxygenase activity"/>
    <property type="evidence" value="ECO:0007669"/>
    <property type="project" value="UniProtKB-KW"/>
</dbReference>
<accession>A0A8H3IZB0</accession>
<dbReference type="InterPro" id="IPR002401">
    <property type="entry name" value="Cyt_P450_E_grp-I"/>
</dbReference>
<feature type="transmembrane region" description="Helical" evidence="9">
    <location>
        <begin position="15"/>
        <end position="33"/>
    </location>
</feature>
<organism evidence="10 11">
    <name type="scientific">Heterodermia speciosa</name>
    <dbReference type="NCBI Taxonomy" id="116794"/>
    <lineage>
        <taxon>Eukaryota</taxon>
        <taxon>Fungi</taxon>
        <taxon>Dikarya</taxon>
        <taxon>Ascomycota</taxon>
        <taxon>Pezizomycotina</taxon>
        <taxon>Lecanoromycetes</taxon>
        <taxon>OSLEUM clade</taxon>
        <taxon>Lecanoromycetidae</taxon>
        <taxon>Caliciales</taxon>
        <taxon>Physciaceae</taxon>
        <taxon>Heterodermia</taxon>
    </lineage>
</organism>
<evidence type="ECO:0000256" key="7">
    <source>
        <dbReference type="PIRSR" id="PIRSR602401-1"/>
    </source>
</evidence>
<dbReference type="GO" id="GO:0005506">
    <property type="term" value="F:iron ion binding"/>
    <property type="evidence" value="ECO:0007669"/>
    <property type="project" value="InterPro"/>
</dbReference>
<evidence type="ECO:0000256" key="5">
    <source>
        <dbReference type="ARBA" id="ARBA00023004"/>
    </source>
</evidence>
<evidence type="ECO:0000256" key="9">
    <source>
        <dbReference type="SAM" id="Phobius"/>
    </source>
</evidence>
<comment type="caution">
    <text evidence="10">The sequence shown here is derived from an EMBL/GenBank/DDBJ whole genome shotgun (WGS) entry which is preliminary data.</text>
</comment>
<dbReference type="GO" id="GO:0020037">
    <property type="term" value="F:heme binding"/>
    <property type="evidence" value="ECO:0007669"/>
    <property type="project" value="InterPro"/>
</dbReference>
<dbReference type="PRINTS" id="PR00385">
    <property type="entry name" value="P450"/>
</dbReference>
<dbReference type="PANTHER" id="PTHR24287:SF17">
    <property type="entry name" value="P450, PUTATIVE (EUROFUNG)-RELATED"/>
    <property type="match status" value="1"/>
</dbReference>
<keyword evidence="7 8" id="KW-0349">Heme</keyword>
<keyword evidence="11" id="KW-1185">Reference proteome</keyword>
<dbReference type="Gene3D" id="1.10.630.10">
    <property type="entry name" value="Cytochrome P450"/>
    <property type="match status" value="1"/>
</dbReference>
<dbReference type="CDD" id="cd11063">
    <property type="entry name" value="CYP52"/>
    <property type="match status" value="1"/>
</dbReference>
<dbReference type="AlphaFoldDB" id="A0A8H3IZB0"/>
<dbReference type="Proteomes" id="UP000664521">
    <property type="component" value="Unassembled WGS sequence"/>
</dbReference>
<evidence type="ECO:0000256" key="8">
    <source>
        <dbReference type="RuleBase" id="RU000461"/>
    </source>
</evidence>